<dbReference type="OrthoDB" id="9786793at2"/>
<dbReference type="EMBL" id="FQXV01000008">
    <property type="protein sequence ID" value="SHI10839.1"/>
    <property type="molecule type" value="Genomic_DNA"/>
</dbReference>
<dbReference type="InterPro" id="IPR010387">
    <property type="entry name" value="QueT"/>
</dbReference>
<proteinExistence type="predicted"/>
<keyword evidence="1" id="KW-0812">Transmembrane</keyword>
<feature type="transmembrane region" description="Helical" evidence="1">
    <location>
        <begin position="6"/>
        <end position="26"/>
    </location>
</feature>
<sequence>MTIRKIAFAGVIAAVYAVLTMVLAPISYGPIQFRLSEVLCILPFFFPFSAWGLFIGCVVANLLSAYGLLDIVFGSLATLLAALCTMYIGRLSKEHAAVKALACLPPVVINGLVIGALIAYETTAAPGAFWPAFIASGLQVGFGELVILYVLGLPALILLPRSSFFRTLTALYAQNR</sequence>
<protein>
    <submittedName>
        <fullName evidence="2">Uncharacterized membrane protein</fullName>
    </submittedName>
</protein>
<dbReference type="PANTHER" id="PTHR40044:SF1">
    <property type="entry name" value="INTEGRAL MEMBRANE PROTEIN"/>
    <property type="match status" value="1"/>
</dbReference>
<evidence type="ECO:0000313" key="2">
    <source>
        <dbReference type="EMBL" id="SHI10839.1"/>
    </source>
</evidence>
<accession>A0A1M5YG05</accession>
<feature type="transmembrane region" description="Helical" evidence="1">
    <location>
        <begin position="132"/>
        <end position="159"/>
    </location>
</feature>
<dbReference type="PIRSF" id="PIRSF031501">
    <property type="entry name" value="QueT"/>
    <property type="match status" value="1"/>
</dbReference>
<dbReference type="Pfam" id="PF06177">
    <property type="entry name" value="QueT"/>
    <property type="match status" value="1"/>
</dbReference>
<dbReference type="AlphaFoldDB" id="A0A1M5YG05"/>
<dbReference type="Proteomes" id="UP000183995">
    <property type="component" value="Unassembled WGS sequence"/>
</dbReference>
<feature type="transmembrane region" description="Helical" evidence="1">
    <location>
        <begin position="100"/>
        <end position="120"/>
    </location>
</feature>
<dbReference type="PANTHER" id="PTHR40044">
    <property type="entry name" value="INTEGRAL MEMBRANE PROTEIN-RELATED"/>
    <property type="match status" value="1"/>
</dbReference>
<keyword evidence="1" id="KW-1133">Transmembrane helix</keyword>
<keyword evidence="3" id="KW-1185">Reference proteome</keyword>
<evidence type="ECO:0000256" key="1">
    <source>
        <dbReference type="SAM" id="Phobius"/>
    </source>
</evidence>
<evidence type="ECO:0000313" key="3">
    <source>
        <dbReference type="Proteomes" id="UP000183995"/>
    </source>
</evidence>
<feature type="transmembrane region" description="Helical" evidence="1">
    <location>
        <begin position="68"/>
        <end position="88"/>
    </location>
</feature>
<gene>
    <name evidence="2" type="ORF">SAMN02745823_02485</name>
</gene>
<feature type="transmembrane region" description="Helical" evidence="1">
    <location>
        <begin position="38"/>
        <end position="62"/>
    </location>
</feature>
<dbReference type="STRING" id="1123282.SAMN02745823_02485"/>
<name>A0A1M5YG05_9FIRM</name>
<keyword evidence="1" id="KW-0472">Membrane</keyword>
<dbReference type="RefSeq" id="WP_159435404.1">
    <property type="nucleotide sequence ID" value="NZ_FQXV01000008.1"/>
</dbReference>
<reference evidence="2 3" key="1">
    <citation type="submission" date="2016-11" db="EMBL/GenBank/DDBJ databases">
        <authorList>
            <person name="Jaros S."/>
            <person name="Januszkiewicz K."/>
            <person name="Wedrychowicz H."/>
        </authorList>
    </citation>
    <scope>NUCLEOTIDE SEQUENCE [LARGE SCALE GENOMIC DNA]</scope>
    <source>
        <strain evidence="2 3">DSM 10068</strain>
    </source>
</reference>
<organism evidence="2 3">
    <name type="scientific">Sporobacter termitidis DSM 10068</name>
    <dbReference type="NCBI Taxonomy" id="1123282"/>
    <lineage>
        <taxon>Bacteria</taxon>
        <taxon>Bacillati</taxon>
        <taxon>Bacillota</taxon>
        <taxon>Clostridia</taxon>
        <taxon>Eubacteriales</taxon>
        <taxon>Oscillospiraceae</taxon>
        <taxon>Sporobacter</taxon>
    </lineage>
</organism>